<dbReference type="Gene3D" id="3.90.1200.10">
    <property type="match status" value="1"/>
</dbReference>
<evidence type="ECO:0000313" key="2">
    <source>
        <dbReference type="EMBL" id="MBA8923600.1"/>
    </source>
</evidence>
<accession>A0ABR6B9Q3</accession>
<dbReference type="InterPro" id="IPR002575">
    <property type="entry name" value="Aminoglycoside_PTrfase"/>
</dbReference>
<dbReference type="SUPFAM" id="SSF56112">
    <property type="entry name" value="Protein kinase-like (PK-like)"/>
    <property type="match status" value="1"/>
</dbReference>
<feature type="domain" description="Aminoglycoside phosphotransferase" evidence="1">
    <location>
        <begin position="5"/>
        <end position="87"/>
    </location>
</feature>
<keyword evidence="2" id="KW-0808">Transferase</keyword>
<name>A0ABR6B9Q3_9PSEU</name>
<protein>
    <submittedName>
        <fullName evidence="2">Aminoglycoside phosphotransferase (APT) family kinase protein</fullName>
    </submittedName>
</protein>
<reference evidence="2 3" key="1">
    <citation type="submission" date="2020-08" db="EMBL/GenBank/DDBJ databases">
        <title>Genomic Encyclopedia of Archaeal and Bacterial Type Strains, Phase II (KMG-II): from individual species to whole genera.</title>
        <authorList>
            <person name="Goeker M."/>
        </authorList>
    </citation>
    <scope>NUCLEOTIDE SEQUENCE [LARGE SCALE GENOMIC DNA]</scope>
    <source>
        <strain evidence="2 3">DSM 43850</strain>
    </source>
</reference>
<dbReference type="PANTHER" id="PTHR21310">
    <property type="entry name" value="AMINOGLYCOSIDE PHOSPHOTRANSFERASE-RELATED-RELATED"/>
    <property type="match status" value="1"/>
</dbReference>
<dbReference type="PANTHER" id="PTHR21310:SF42">
    <property type="entry name" value="BIFUNCTIONAL AAC_APH"/>
    <property type="match status" value="1"/>
</dbReference>
<dbReference type="Pfam" id="PF01636">
    <property type="entry name" value="APH"/>
    <property type="match status" value="1"/>
</dbReference>
<evidence type="ECO:0000313" key="3">
    <source>
        <dbReference type="Proteomes" id="UP000517916"/>
    </source>
</evidence>
<evidence type="ECO:0000259" key="1">
    <source>
        <dbReference type="Pfam" id="PF01636"/>
    </source>
</evidence>
<keyword evidence="3" id="KW-1185">Reference proteome</keyword>
<sequence>MTAVWQDALRIPAWSGQPAWTHADLSPGNLLVRDGRLTAVIDWDIAGVGDSTVDLIVAWNLLPASARRAFREALAVDDDAWHRGRGWALSISLIQLPYYQNTNPALAANSRHVIAEILADAG</sequence>
<comment type="caution">
    <text evidence="2">The sequence shown here is derived from an EMBL/GenBank/DDBJ whole genome shotgun (WGS) entry which is preliminary data.</text>
</comment>
<dbReference type="InterPro" id="IPR011009">
    <property type="entry name" value="Kinase-like_dom_sf"/>
</dbReference>
<dbReference type="Proteomes" id="UP000517916">
    <property type="component" value="Unassembled WGS sequence"/>
</dbReference>
<dbReference type="InterPro" id="IPR051678">
    <property type="entry name" value="AGP_Transferase"/>
</dbReference>
<organism evidence="2 3">
    <name type="scientific">Kutzneria viridogrisea</name>
    <dbReference type="NCBI Taxonomy" id="47990"/>
    <lineage>
        <taxon>Bacteria</taxon>
        <taxon>Bacillati</taxon>
        <taxon>Actinomycetota</taxon>
        <taxon>Actinomycetes</taxon>
        <taxon>Pseudonocardiales</taxon>
        <taxon>Pseudonocardiaceae</taxon>
        <taxon>Kutzneria</taxon>
    </lineage>
</organism>
<proteinExistence type="predicted"/>
<dbReference type="EMBL" id="JACJID010000001">
    <property type="protein sequence ID" value="MBA8923600.1"/>
    <property type="molecule type" value="Genomic_DNA"/>
</dbReference>
<gene>
    <name evidence="2" type="ORF">BC739_000797</name>
</gene>
<dbReference type="GO" id="GO:0016301">
    <property type="term" value="F:kinase activity"/>
    <property type="evidence" value="ECO:0007669"/>
    <property type="project" value="UniProtKB-KW"/>
</dbReference>
<keyword evidence="2" id="KW-0418">Kinase</keyword>